<dbReference type="SUPFAM" id="SSF53807">
    <property type="entry name" value="Helical backbone' metal receptor"/>
    <property type="match status" value="1"/>
</dbReference>
<dbReference type="InterPro" id="IPR050902">
    <property type="entry name" value="ABC_Transporter_SBP"/>
</dbReference>
<dbReference type="CDD" id="cd01144">
    <property type="entry name" value="BtuF"/>
    <property type="match status" value="1"/>
</dbReference>
<keyword evidence="4" id="KW-1185">Reference proteome</keyword>
<dbReference type="Pfam" id="PF01497">
    <property type="entry name" value="Peripla_BP_2"/>
    <property type="match status" value="1"/>
</dbReference>
<evidence type="ECO:0000313" key="3">
    <source>
        <dbReference type="EMBL" id="GAA3718675.1"/>
    </source>
</evidence>
<dbReference type="EMBL" id="BAABDS010000040">
    <property type="protein sequence ID" value="GAA3718675.1"/>
    <property type="molecule type" value="Genomic_DNA"/>
</dbReference>
<sequence>MVKRFMITAFMMKFLMVKPRVLLLLPLLFGALFGTHQARADEARRIISLAPHITEMLFAIGAGDQVIAVDNASDYPPAATALPKVANYRSLNMEQILALQPDLIVAWGNAQQQMVQPLEQLGITVFYSAPDTFAALGDELQQLGELTGHSPQAATVVADYQRQLDEIEREYRDAGPVTVFYQIARTPLMSANDSTWMGQAVKLCGGVNIMADSPAPYPPLNAEQVLAQDPQVILADEHEDLQHWRQWPALQAVAHGHLLTIDADRLHRFTPRTPGGIRQLCRQLDKARAYQ</sequence>
<name>A0ABP7EG57_9GAMM</name>
<evidence type="ECO:0000256" key="1">
    <source>
        <dbReference type="ARBA" id="ARBA00022729"/>
    </source>
</evidence>
<comment type="caution">
    <text evidence="3">The sequence shown here is derived from an EMBL/GenBank/DDBJ whole genome shotgun (WGS) entry which is preliminary data.</text>
</comment>
<feature type="domain" description="Fe/B12 periplasmic-binding" evidence="2">
    <location>
        <begin position="45"/>
        <end position="288"/>
    </location>
</feature>
<dbReference type="PANTHER" id="PTHR30535">
    <property type="entry name" value="VITAMIN B12-BINDING PROTEIN"/>
    <property type="match status" value="1"/>
</dbReference>
<evidence type="ECO:0000259" key="2">
    <source>
        <dbReference type="PROSITE" id="PS50983"/>
    </source>
</evidence>
<dbReference type="InterPro" id="IPR054828">
    <property type="entry name" value="Vit_B12_bind_prot"/>
</dbReference>
<proteinExistence type="predicted"/>
<organism evidence="3 4">
    <name type="scientific">Oceanisphaera sediminis</name>
    <dbReference type="NCBI Taxonomy" id="981381"/>
    <lineage>
        <taxon>Bacteria</taxon>
        <taxon>Pseudomonadati</taxon>
        <taxon>Pseudomonadota</taxon>
        <taxon>Gammaproteobacteria</taxon>
        <taxon>Aeromonadales</taxon>
        <taxon>Aeromonadaceae</taxon>
        <taxon>Oceanisphaera</taxon>
    </lineage>
</organism>
<gene>
    <name evidence="3" type="ORF">GCM10022421_28520</name>
</gene>
<dbReference type="PROSITE" id="PS50983">
    <property type="entry name" value="FE_B12_PBP"/>
    <property type="match status" value="1"/>
</dbReference>
<keyword evidence="1" id="KW-0732">Signal</keyword>
<dbReference type="PANTHER" id="PTHR30535:SF34">
    <property type="entry name" value="MOLYBDATE-BINDING PROTEIN MOLA"/>
    <property type="match status" value="1"/>
</dbReference>
<dbReference type="InterPro" id="IPR002491">
    <property type="entry name" value="ABC_transptr_periplasmic_BD"/>
</dbReference>
<evidence type="ECO:0000313" key="4">
    <source>
        <dbReference type="Proteomes" id="UP001501479"/>
    </source>
</evidence>
<dbReference type="NCBIfam" id="NF038402">
    <property type="entry name" value="TroA_like"/>
    <property type="match status" value="1"/>
</dbReference>
<accession>A0ABP7EG57</accession>
<dbReference type="Gene3D" id="3.40.50.1980">
    <property type="entry name" value="Nitrogenase molybdenum iron protein domain"/>
    <property type="match status" value="2"/>
</dbReference>
<protein>
    <submittedName>
        <fullName evidence="3">Cobalamin-binding protein</fullName>
    </submittedName>
</protein>
<reference evidence="4" key="1">
    <citation type="journal article" date="2019" name="Int. J. Syst. Evol. Microbiol.">
        <title>The Global Catalogue of Microorganisms (GCM) 10K type strain sequencing project: providing services to taxonomists for standard genome sequencing and annotation.</title>
        <authorList>
            <consortium name="The Broad Institute Genomics Platform"/>
            <consortium name="The Broad Institute Genome Sequencing Center for Infectious Disease"/>
            <person name="Wu L."/>
            <person name="Ma J."/>
        </authorList>
    </citation>
    <scope>NUCLEOTIDE SEQUENCE [LARGE SCALE GENOMIC DNA]</scope>
    <source>
        <strain evidence="4">JCM 17329</strain>
    </source>
</reference>
<dbReference type="Proteomes" id="UP001501479">
    <property type="component" value="Unassembled WGS sequence"/>
</dbReference>